<dbReference type="Proteomes" id="UP000085678">
    <property type="component" value="Unplaced"/>
</dbReference>
<dbReference type="GO" id="GO:0006753">
    <property type="term" value="P:nucleoside phosphate metabolic process"/>
    <property type="evidence" value="ECO:0007669"/>
    <property type="project" value="TreeGrafter"/>
</dbReference>
<dbReference type="OrthoDB" id="10249920at2759"/>
<keyword evidence="5" id="KW-0378">Hydrolase</keyword>
<gene>
    <name evidence="13" type="primary">LOC106168250</name>
</gene>
<dbReference type="InterPro" id="IPR004385">
    <property type="entry name" value="NDP_pyrophosphatase"/>
</dbReference>
<evidence type="ECO:0000256" key="3">
    <source>
        <dbReference type="ARBA" id="ARBA00011738"/>
    </source>
</evidence>
<dbReference type="InterPro" id="IPR015797">
    <property type="entry name" value="NUDIX_hydrolase-like_dom_sf"/>
</dbReference>
<evidence type="ECO:0000313" key="12">
    <source>
        <dbReference type="Proteomes" id="UP000085678"/>
    </source>
</evidence>
<dbReference type="GO" id="GO:0046872">
    <property type="term" value="F:metal ion binding"/>
    <property type="evidence" value="ECO:0007669"/>
    <property type="project" value="InterPro"/>
</dbReference>
<evidence type="ECO:0000256" key="6">
    <source>
        <dbReference type="ARBA" id="ARBA00022842"/>
    </source>
</evidence>
<comment type="subunit">
    <text evidence="3">Homodimer.</text>
</comment>
<sequence>MDNVTDVTVSPCSDSAYIKPLRVFYKQNGVSKTWDAVKSHDSVCILLFNKSTESFVFVKQFRPAIYIQKSELQKHEDHWKIDTGKYPGELGITYELCAGIVDKDKNLDVIAQEEILEECGFQVPLEKLQRITSYRSGVGTSGALQTIFYAEVTNEMRVTEGGGNHHEGELIDVVEVPVKESRRLILDDENVTKPVGLMFALLWFYENKHGACST</sequence>
<evidence type="ECO:0000256" key="9">
    <source>
        <dbReference type="ARBA" id="ARBA00066480"/>
    </source>
</evidence>
<dbReference type="PANTHER" id="PTHR11839:SF15">
    <property type="entry name" value="URIDINE DIPHOSPHATE GLUCOSE PYROPHOSPHATASE NUDT14"/>
    <property type="match status" value="1"/>
</dbReference>
<evidence type="ECO:0000256" key="7">
    <source>
        <dbReference type="ARBA" id="ARBA00051086"/>
    </source>
</evidence>
<dbReference type="PANTHER" id="PTHR11839">
    <property type="entry name" value="UDP/ADP-SUGAR PYROPHOSPHATASE"/>
    <property type="match status" value="1"/>
</dbReference>
<evidence type="ECO:0000256" key="2">
    <source>
        <dbReference type="ARBA" id="ARBA00004496"/>
    </source>
</evidence>
<dbReference type="NCBIfam" id="TIGR00052">
    <property type="entry name" value="nudix-type nucleoside diphosphatase, YffH/AdpP family"/>
    <property type="match status" value="1"/>
</dbReference>
<name>A0A1S3IWY6_LINAN</name>
<keyword evidence="12" id="KW-1185">Reference proteome</keyword>
<dbReference type="GO" id="GO:0008768">
    <property type="term" value="F:UDP-sugar diphosphatase activity"/>
    <property type="evidence" value="ECO:0007669"/>
    <property type="project" value="UniProtKB-EC"/>
</dbReference>
<dbReference type="RefSeq" id="XP_013402710.1">
    <property type="nucleotide sequence ID" value="XM_013547256.1"/>
</dbReference>
<proteinExistence type="predicted"/>
<evidence type="ECO:0000256" key="8">
    <source>
        <dbReference type="ARBA" id="ARBA00054674"/>
    </source>
</evidence>
<evidence type="ECO:0000256" key="1">
    <source>
        <dbReference type="ARBA" id="ARBA00001946"/>
    </source>
</evidence>
<dbReference type="GO" id="GO:0005737">
    <property type="term" value="C:cytoplasm"/>
    <property type="evidence" value="ECO:0007669"/>
    <property type="project" value="UniProtKB-SubCell"/>
</dbReference>
<dbReference type="SUPFAM" id="SSF55811">
    <property type="entry name" value="Nudix"/>
    <property type="match status" value="1"/>
</dbReference>
<dbReference type="EC" id="3.6.1.45" evidence="9"/>
<comment type="catalytic activity">
    <reaction evidence="7">
        <text>UDP-sugar + H2O = UMP + alpha-D-aldose 1-phosphate.</text>
        <dbReference type="EC" id="3.6.1.45"/>
    </reaction>
</comment>
<evidence type="ECO:0000256" key="11">
    <source>
        <dbReference type="ARBA" id="ARBA00080475"/>
    </source>
</evidence>
<accession>A0A1S3IWY6</accession>
<dbReference type="AlphaFoldDB" id="A0A1S3IWY6"/>
<evidence type="ECO:0000256" key="5">
    <source>
        <dbReference type="ARBA" id="ARBA00022801"/>
    </source>
</evidence>
<dbReference type="Gene3D" id="3.90.79.10">
    <property type="entry name" value="Nucleoside Triphosphate Pyrophosphohydrolase"/>
    <property type="match status" value="1"/>
</dbReference>
<evidence type="ECO:0000256" key="10">
    <source>
        <dbReference type="ARBA" id="ARBA00071467"/>
    </source>
</evidence>
<comment type="subcellular location">
    <subcellularLocation>
        <location evidence="2">Cytoplasm</location>
    </subcellularLocation>
</comment>
<reference evidence="13" key="1">
    <citation type="submission" date="2025-08" db="UniProtKB">
        <authorList>
            <consortium name="RefSeq"/>
        </authorList>
    </citation>
    <scope>IDENTIFICATION</scope>
    <source>
        <tissue evidence="13">Gonads</tissue>
    </source>
</reference>
<protein>
    <recommendedName>
        <fullName evidence="10">Uridine diphosphate glucose pyrophosphatase NUDT14</fullName>
        <ecNumber evidence="9">3.6.1.45</ecNumber>
    </recommendedName>
    <alternativeName>
        <fullName evidence="11">Nucleoside diphosphate-linked moiety X motif 14</fullName>
    </alternativeName>
</protein>
<dbReference type="OMA" id="YTYELCA"/>
<keyword evidence="6" id="KW-0460">Magnesium</keyword>
<comment type="cofactor">
    <cofactor evidence="1">
        <name>Mg(2+)</name>
        <dbReference type="ChEBI" id="CHEBI:18420"/>
    </cofactor>
</comment>
<organism evidence="12 13">
    <name type="scientific">Lingula anatina</name>
    <name type="common">Brachiopod</name>
    <name type="synonym">Lingula unguis</name>
    <dbReference type="NCBI Taxonomy" id="7574"/>
    <lineage>
        <taxon>Eukaryota</taxon>
        <taxon>Metazoa</taxon>
        <taxon>Spiralia</taxon>
        <taxon>Lophotrochozoa</taxon>
        <taxon>Brachiopoda</taxon>
        <taxon>Linguliformea</taxon>
        <taxon>Lingulata</taxon>
        <taxon>Lingulida</taxon>
        <taxon>Linguloidea</taxon>
        <taxon>Lingulidae</taxon>
        <taxon>Lingula</taxon>
    </lineage>
</organism>
<dbReference type="FunFam" id="3.90.79.10:FF:000035">
    <property type="entry name" value="Uridine diphosphate glucose pyrophosphatase"/>
    <property type="match status" value="1"/>
</dbReference>
<evidence type="ECO:0000256" key="4">
    <source>
        <dbReference type="ARBA" id="ARBA00022490"/>
    </source>
</evidence>
<dbReference type="GeneID" id="106168250"/>
<comment type="function">
    <text evidence="8">Hydrolyzes UDP-glucose to glucose 1-phosphate and UMP and ADP-ribose to ribose 5-phosphate and AMP. The physiological substrate is probably UDP-glucose. Poor activity on other substrates such as ADP-glucose, CDP-glucose, GDP-glucose and GDP-mannose.</text>
</comment>
<keyword evidence="4" id="KW-0963">Cytoplasm</keyword>
<dbReference type="CDD" id="cd18887">
    <property type="entry name" value="NUDIX_UGPPase_Nudt14"/>
    <property type="match status" value="1"/>
</dbReference>
<evidence type="ECO:0000313" key="13">
    <source>
        <dbReference type="RefSeq" id="XP_013402710.1"/>
    </source>
</evidence>
<dbReference type="GO" id="GO:0019693">
    <property type="term" value="P:ribose phosphate metabolic process"/>
    <property type="evidence" value="ECO:0007669"/>
    <property type="project" value="TreeGrafter"/>
</dbReference>